<organism evidence="2 3">
    <name type="scientific">Leeia speluncae</name>
    <dbReference type="NCBI Taxonomy" id="2884804"/>
    <lineage>
        <taxon>Bacteria</taxon>
        <taxon>Pseudomonadati</taxon>
        <taxon>Pseudomonadota</taxon>
        <taxon>Betaproteobacteria</taxon>
        <taxon>Neisseriales</taxon>
        <taxon>Leeiaceae</taxon>
        <taxon>Leeia</taxon>
    </lineage>
</organism>
<evidence type="ECO:0000256" key="1">
    <source>
        <dbReference type="SAM" id="Phobius"/>
    </source>
</evidence>
<keyword evidence="1" id="KW-1133">Transmembrane helix</keyword>
<dbReference type="InterPro" id="IPR007462">
    <property type="entry name" value="COV1-like"/>
</dbReference>
<keyword evidence="3" id="KW-1185">Reference proteome</keyword>
<name>A0ABS8DAQ3_9NEIS</name>
<dbReference type="Proteomes" id="UP001165395">
    <property type="component" value="Unassembled WGS sequence"/>
</dbReference>
<dbReference type="RefSeq" id="WP_227182119.1">
    <property type="nucleotide sequence ID" value="NZ_JAJBZT010000015.1"/>
</dbReference>
<dbReference type="Pfam" id="PF04367">
    <property type="entry name" value="DUF502"/>
    <property type="match status" value="1"/>
</dbReference>
<keyword evidence="1" id="KW-0472">Membrane</keyword>
<evidence type="ECO:0000313" key="3">
    <source>
        <dbReference type="Proteomes" id="UP001165395"/>
    </source>
</evidence>
<reference evidence="2" key="1">
    <citation type="submission" date="2021-10" db="EMBL/GenBank/DDBJ databases">
        <title>The complete genome sequence of Leeia sp. TBRC 13508.</title>
        <authorList>
            <person name="Charoenyingcharoen P."/>
            <person name="Yukphan P."/>
        </authorList>
    </citation>
    <scope>NUCLEOTIDE SEQUENCE</scope>
    <source>
        <strain evidence="2">TBRC 13508</strain>
    </source>
</reference>
<dbReference type="EMBL" id="JAJBZT010000015">
    <property type="protein sequence ID" value="MCB6185287.1"/>
    <property type="molecule type" value="Genomic_DNA"/>
</dbReference>
<feature type="transmembrane region" description="Helical" evidence="1">
    <location>
        <begin position="64"/>
        <end position="87"/>
    </location>
</feature>
<proteinExistence type="predicted"/>
<protein>
    <submittedName>
        <fullName evidence="2">DUF502 domain-containing protein</fullName>
    </submittedName>
</protein>
<dbReference type="PANTHER" id="PTHR31876:SF26">
    <property type="entry name" value="PROTEIN LIKE COV 2"/>
    <property type="match status" value="1"/>
</dbReference>
<dbReference type="PANTHER" id="PTHR31876">
    <property type="entry name" value="COV-LIKE PROTEIN 1"/>
    <property type="match status" value="1"/>
</dbReference>
<gene>
    <name evidence="2" type="ORF">LIN78_17205</name>
</gene>
<accession>A0ABS8DAQ3</accession>
<sequence length="219" mass="24344">MSLIRLRKYLLTGLLIWVPMVITLWVLQLIIGTLDGIFHWLPPQWQPESLIQFNLPLFGQVKGLPGLGVVITLLVLLLTGLTVSNILGKRIYILWENVLSKIPVFKTIYSSVKQVSDTLLSSNGQAFRKALLVHYPHQGSWTIAFQTGTPTGEVAEILPPDMVSVYVPTTPNPTSGFFLIVPKSETKELEMSVDEALKYIISMGVVAPKPGAHPHKEEH</sequence>
<evidence type="ECO:0000313" key="2">
    <source>
        <dbReference type="EMBL" id="MCB6185287.1"/>
    </source>
</evidence>
<keyword evidence="1" id="KW-0812">Transmembrane</keyword>
<comment type="caution">
    <text evidence="2">The sequence shown here is derived from an EMBL/GenBank/DDBJ whole genome shotgun (WGS) entry which is preliminary data.</text>
</comment>
<feature type="transmembrane region" description="Helical" evidence="1">
    <location>
        <begin position="9"/>
        <end position="31"/>
    </location>
</feature>